<feature type="chain" id="PRO_5012463821" evidence="1">
    <location>
        <begin position="23"/>
        <end position="502"/>
    </location>
</feature>
<dbReference type="SUPFAM" id="SSF56601">
    <property type="entry name" value="beta-lactamase/transpeptidase-like"/>
    <property type="match status" value="1"/>
</dbReference>
<dbReference type="RefSeq" id="WP_143270000.1">
    <property type="nucleotide sequence ID" value="NZ_CATZGC010000033.1"/>
</dbReference>
<dbReference type="InterPro" id="IPR012338">
    <property type="entry name" value="Beta-lactam/transpept-like"/>
</dbReference>
<keyword evidence="1" id="KW-0732">Signal</keyword>
<reference evidence="4" key="1">
    <citation type="submission" date="2017-04" db="EMBL/GenBank/DDBJ databases">
        <title>Function of individual gut microbiota members based on whole genome sequencing of pure cultures obtained from chicken caecum.</title>
        <authorList>
            <person name="Medvecky M."/>
            <person name="Cejkova D."/>
            <person name="Polansky O."/>
            <person name="Karasova D."/>
            <person name="Kubasova T."/>
            <person name="Cizek A."/>
            <person name="Rychlik I."/>
        </authorList>
    </citation>
    <scope>NUCLEOTIDE SEQUENCE [LARGE SCALE GENOMIC DNA]</scope>
    <source>
        <strain evidence="4">An43</strain>
    </source>
</reference>
<proteinExistence type="predicted"/>
<dbReference type="NCBIfam" id="NF045925">
    <property type="entry name" value="3-sucCA_synth"/>
    <property type="match status" value="1"/>
</dbReference>
<name>A0A1Y3Z7W6_9BACE</name>
<keyword evidence="3" id="KW-0378">Hydrolase</keyword>
<sequence>MRNKIVSFLSLFCLLYSFTLSAQVNELPRSTPEAEGIPSQAVTALFDSLMLLPKTEIHSVMVLRYGKVVAEIYPAPFAPEYSHTMYSCSKTFVSAAVGLAVADNRLRLTDRVATFFPESLPDTISTNLAAMTVRDLLTMTSGIAADWNMRNICTDWIRTFLAKPVREPGKQFEYDSIATYLLSAIVQKVTGMTLLDYLKLKLFNPMNIMEVAWEISPEGYNTGGWGLYIQSESLAKFGQLLLNRGMWKGRQLLPASWVEQMMTKQMSTLGDDYGYQMWLCEYPGAVRADGALGQYILIIPDKDMVVVITECTRTNGRAQRRLVWNRLLPEVTDTPLKVGKAYGQLQKKQQSCRLPFVQGKTISPEAQIYNGKRITLEQNKFGWQSLTLNFKPREVVMTVTEMNDNTYDLLFGYKQWQMAVIKAYPPYSIIPKGRFCGIEGPFRVAGSYAWPASKTLELKVHYVNWVSALDLVFHFDGKNVALTVQENYSSGTGMIIKGKVCD</sequence>
<dbReference type="Pfam" id="PF00144">
    <property type="entry name" value="Beta-lactamase"/>
    <property type="match status" value="1"/>
</dbReference>
<feature type="signal peptide" evidence="1">
    <location>
        <begin position="1"/>
        <end position="22"/>
    </location>
</feature>
<organism evidence="3 4">
    <name type="scientific">Bacteroides clarus</name>
    <dbReference type="NCBI Taxonomy" id="626929"/>
    <lineage>
        <taxon>Bacteria</taxon>
        <taxon>Pseudomonadati</taxon>
        <taxon>Bacteroidota</taxon>
        <taxon>Bacteroidia</taxon>
        <taxon>Bacteroidales</taxon>
        <taxon>Bacteroidaceae</taxon>
        <taxon>Bacteroides</taxon>
    </lineage>
</organism>
<dbReference type="Gene3D" id="3.40.710.10">
    <property type="entry name" value="DD-peptidase/beta-lactamase superfamily"/>
    <property type="match status" value="1"/>
</dbReference>
<dbReference type="EMBL" id="NFII01000002">
    <property type="protein sequence ID" value="OUO02621.1"/>
    <property type="molecule type" value="Genomic_DNA"/>
</dbReference>
<comment type="caution">
    <text evidence="3">The sequence shown here is derived from an EMBL/GenBank/DDBJ whole genome shotgun (WGS) entry which is preliminary data.</text>
</comment>
<dbReference type="Proteomes" id="UP000195386">
    <property type="component" value="Unassembled WGS sequence"/>
</dbReference>
<dbReference type="GO" id="GO:0016787">
    <property type="term" value="F:hydrolase activity"/>
    <property type="evidence" value="ECO:0007669"/>
    <property type="project" value="UniProtKB-KW"/>
</dbReference>
<evidence type="ECO:0000256" key="1">
    <source>
        <dbReference type="SAM" id="SignalP"/>
    </source>
</evidence>
<dbReference type="PANTHER" id="PTHR43283:SF7">
    <property type="entry name" value="BETA-LACTAMASE-RELATED DOMAIN-CONTAINING PROTEIN"/>
    <property type="match status" value="1"/>
</dbReference>
<dbReference type="AlphaFoldDB" id="A0A1Y3Z7W6"/>
<protein>
    <submittedName>
        <fullName evidence="3">Serine hydrolase</fullName>
    </submittedName>
</protein>
<evidence type="ECO:0000313" key="4">
    <source>
        <dbReference type="Proteomes" id="UP000195386"/>
    </source>
</evidence>
<evidence type="ECO:0000313" key="3">
    <source>
        <dbReference type="EMBL" id="OUO02621.1"/>
    </source>
</evidence>
<dbReference type="PANTHER" id="PTHR43283">
    <property type="entry name" value="BETA-LACTAMASE-RELATED"/>
    <property type="match status" value="1"/>
</dbReference>
<dbReference type="InterPro" id="IPR050789">
    <property type="entry name" value="Diverse_Enzym_Activities"/>
</dbReference>
<accession>A0A1Y3Z7W6</accession>
<feature type="domain" description="Beta-lactamase-related" evidence="2">
    <location>
        <begin position="59"/>
        <end position="309"/>
    </location>
</feature>
<evidence type="ECO:0000259" key="2">
    <source>
        <dbReference type="Pfam" id="PF00144"/>
    </source>
</evidence>
<dbReference type="InterPro" id="IPR001466">
    <property type="entry name" value="Beta-lactam-related"/>
</dbReference>
<gene>
    <name evidence="3" type="ORF">B5F97_03700</name>
</gene>